<dbReference type="Proteomes" id="UP000483286">
    <property type="component" value="Unassembled WGS sequence"/>
</dbReference>
<dbReference type="EMBL" id="WQLB01000009">
    <property type="protein sequence ID" value="MVN86889.1"/>
    <property type="molecule type" value="Genomic_DNA"/>
</dbReference>
<name>A0A7C9HRD9_9DEIO</name>
<evidence type="ECO:0000313" key="1">
    <source>
        <dbReference type="EMBL" id="MVN86889.1"/>
    </source>
</evidence>
<gene>
    <name evidence="1" type="ORF">GO986_08940</name>
</gene>
<dbReference type="RefSeq" id="WP_157458940.1">
    <property type="nucleotide sequence ID" value="NZ_WQLB01000009.1"/>
</dbReference>
<sequence>MTAPCPACGLSEGLHRDGCQARRPPAALINGTLVERVAFDDRAAVTLLVAPDGRVLDGMYAGMEIAAAVDMEAQHLRRTHCYVRVSIVTVRPWWRWWAATPARRLTPSVATWDRGRV</sequence>
<reference evidence="1 2" key="1">
    <citation type="submission" date="2019-12" db="EMBL/GenBank/DDBJ databases">
        <title>Deinococcus sp. HMF7620 Genome sequencing and assembly.</title>
        <authorList>
            <person name="Kang H."/>
            <person name="Kim H."/>
            <person name="Joh K."/>
        </authorList>
    </citation>
    <scope>NUCLEOTIDE SEQUENCE [LARGE SCALE GENOMIC DNA]</scope>
    <source>
        <strain evidence="1 2">HMF7620</strain>
    </source>
</reference>
<accession>A0A7C9HRD9</accession>
<protein>
    <submittedName>
        <fullName evidence="1">Uncharacterized protein</fullName>
    </submittedName>
</protein>
<dbReference type="AlphaFoldDB" id="A0A7C9HRD9"/>
<comment type="caution">
    <text evidence="1">The sequence shown here is derived from an EMBL/GenBank/DDBJ whole genome shotgun (WGS) entry which is preliminary data.</text>
</comment>
<organism evidence="1 2">
    <name type="scientific">Deinococcus arboris</name>
    <dbReference type="NCBI Taxonomy" id="2682977"/>
    <lineage>
        <taxon>Bacteria</taxon>
        <taxon>Thermotogati</taxon>
        <taxon>Deinococcota</taxon>
        <taxon>Deinococci</taxon>
        <taxon>Deinococcales</taxon>
        <taxon>Deinococcaceae</taxon>
        <taxon>Deinococcus</taxon>
    </lineage>
</organism>
<keyword evidence="2" id="KW-1185">Reference proteome</keyword>
<evidence type="ECO:0000313" key="2">
    <source>
        <dbReference type="Proteomes" id="UP000483286"/>
    </source>
</evidence>
<proteinExistence type="predicted"/>